<dbReference type="AlphaFoldDB" id="A0A645AW38"/>
<accession>A0A645AW38</accession>
<dbReference type="EMBL" id="VSSQ01016232">
    <property type="protein sequence ID" value="MPM57367.1"/>
    <property type="molecule type" value="Genomic_DNA"/>
</dbReference>
<sequence>MHTVGDITDGNIFFFAIRPHEVPHLAGNMAVQLRNGVGALRKAQGQHGHNKGLTPGLCLAAEVNKLIAAHA</sequence>
<gene>
    <name evidence="1" type="ORF">SDC9_104189</name>
</gene>
<organism evidence="1">
    <name type="scientific">bioreactor metagenome</name>
    <dbReference type="NCBI Taxonomy" id="1076179"/>
    <lineage>
        <taxon>unclassified sequences</taxon>
        <taxon>metagenomes</taxon>
        <taxon>ecological metagenomes</taxon>
    </lineage>
</organism>
<reference evidence="1" key="1">
    <citation type="submission" date="2019-08" db="EMBL/GenBank/DDBJ databases">
        <authorList>
            <person name="Kucharzyk K."/>
            <person name="Murdoch R.W."/>
            <person name="Higgins S."/>
            <person name="Loffler F."/>
        </authorList>
    </citation>
    <scope>NUCLEOTIDE SEQUENCE</scope>
</reference>
<evidence type="ECO:0000313" key="1">
    <source>
        <dbReference type="EMBL" id="MPM57367.1"/>
    </source>
</evidence>
<name>A0A645AW38_9ZZZZ</name>
<comment type="caution">
    <text evidence="1">The sequence shown here is derived from an EMBL/GenBank/DDBJ whole genome shotgun (WGS) entry which is preliminary data.</text>
</comment>
<protein>
    <submittedName>
        <fullName evidence="1">Uncharacterized protein</fullName>
    </submittedName>
</protein>
<proteinExistence type="predicted"/>